<evidence type="ECO:0000313" key="6">
    <source>
        <dbReference type="Proteomes" id="UP000757232"/>
    </source>
</evidence>
<dbReference type="SUPFAM" id="SSF143113">
    <property type="entry name" value="NAP-like"/>
    <property type="match status" value="1"/>
</dbReference>
<dbReference type="GO" id="GO:0005634">
    <property type="term" value="C:nucleus"/>
    <property type="evidence" value="ECO:0007669"/>
    <property type="project" value="InterPro"/>
</dbReference>
<comment type="similarity">
    <text evidence="1 2">Belongs to the nucleosome assembly protein (NAP) family.</text>
</comment>
<feature type="compositionally biased region" description="Acidic residues" evidence="4">
    <location>
        <begin position="371"/>
        <end position="399"/>
    </location>
</feature>
<feature type="coiled-coil region" evidence="3">
    <location>
        <begin position="91"/>
        <end position="118"/>
    </location>
</feature>
<sequence length="399" mass="45551">MDTPRKIYGDVTAPTPQNTPMAHAPISSGLARPAVPDILEDEEETKAEAREIASVLQSSAARSALTNVVQKRLQSLIGQSSGYIEGLPVEAKRSLAALHAVQSKYEDLQKEMKRELWEMEKKYFERVKPLYERRANIISGSAAPTLEEIEAGEKQAKEDDEDYEPLPKVEGKPESAPIPDFWPTVLRRHPGVQELLSIRDLDALKFLKDVQLSYLGGASGNEGRENRMGFKLSFFFSPNEYFENELLEKTYVYKPDIDWAGDYVYERAIGTEIRWKEDKDLTKEVQTKTQRSKKTNRTRMVKKTVDAESFFNFFSPPQPPSDEAIENEEIDDDELSALEGALAIDFQLGDDFKDRIIPRAADYFTGKALEWEEEDLEDWDDEDDEDEDEDEDEDGEDEQ</sequence>
<proteinExistence type="inferred from homology"/>
<dbReference type="GO" id="GO:0006334">
    <property type="term" value="P:nucleosome assembly"/>
    <property type="evidence" value="ECO:0007669"/>
    <property type="project" value="InterPro"/>
</dbReference>
<dbReference type="Proteomes" id="UP000757232">
    <property type="component" value="Unassembled WGS sequence"/>
</dbReference>
<accession>A0A9Q5HUD5</accession>
<comment type="caution">
    <text evidence="5">The sequence shown here is derived from an EMBL/GenBank/DDBJ whole genome shotgun (WGS) entry which is preliminary data.</text>
</comment>
<dbReference type="InterPro" id="IPR037231">
    <property type="entry name" value="NAP-like_sf"/>
</dbReference>
<dbReference type="EMBL" id="LNZH02000204">
    <property type="protein sequence ID" value="OCB86124.1"/>
    <property type="molecule type" value="Genomic_DNA"/>
</dbReference>
<evidence type="ECO:0000256" key="4">
    <source>
        <dbReference type="SAM" id="MobiDB-lite"/>
    </source>
</evidence>
<dbReference type="Pfam" id="PF00956">
    <property type="entry name" value="NAP"/>
    <property type="match status" value="1"/>
</dbReference>
<gene>
    <name evidence="5" type="ORF">A7U60_g6712</name>
</gene>
<dbReference type="Gene3D" id="1.20.5.1500">
    <property type="match status" value="1"/>
</dbReference>
<feature type="region of interest" description="Disordered" evidence="4">
    <location>
        <begin position="1"/>
        <end position="35"/>
    </location>
</feature>
<dbReference type="Gene3D" id="3.30.1120.90">
    <property type="entry name" value="Nucleosome assembly protein"/>
    <property type="match status" value="1"/>
</dbReference>
<organism evidence="5 6">
    <name type="scientific">Sanghuangporus baumii</name>
    <name type="common">Phellinus baumii</name>
    <dbReference type="NCBI Taxonomy" id="108892"/>
    <lineage>
        <taxon>Eukaryota</taxon>
        <taxon>Fungi</taxon>
        <taxon>Dikarya</taxon>
        <taxon>Basidiomycota</taxon>
        <taxon>Agaricomycotina</taxon>
        <taxon>Agaricomycetes</taxon>
        <taxon>Hymenochaetales</taxon>
        <taxon>Hymenochaetaceae</taxon>
        <taxon>Sanghuangporus</taxon>
    </lineage>
</organism>
<dbReference type="OrthoDB" id="27325at2759"/>
<name>A0A9Q5HUD5_SANBA</name>
<keyword evidence="3" id="KW-0175">Coiled coil</keyword>
<dbReference type="InterPro" id="IPR002164">
    <property type="entry name" value="NAP_family"/>
</dbReference>
<dbReference type="PANTHER" id="PTHR11875">
    <property type="entry name" value="TESTIS-SPECIFIC Y-ENCODED PROTEIN"/>
    <property type="match status" value="1"/>
</dbReference>
<evidence type="ECO:0000256" key="1">
    <source>
        <dbReference type="ARBA" id="ARBA00009947"/>
    </source>
</evidence>
<evidence type="ECO:0000256" key="3">
    <source>
        <dbReference type="SAM" id="Coils"/>
    </source>
</evidence>
<evidence type="ECO:0000256" key="2">
    <source>
        <dbReference type="RuleBase" id="RU003876"/>
    </source>
</evidence>
<feature type="region of interest" description="Disordered" evidence="4">
    <location>
        <begin position="367"/>
        <end position="399"/>
    </location>
</feature>
<keyword evidence="6" id="KW-1185">Reference proteome</keyword>
<dbReference type="AlphaFoldDB" id="A0A9Q5HUD5"/>
<protein>
    <submittedName>
        <fullName evidence="5">NAP-domain-containing protein</fullName>
    </submittedName>
</protein>
<evidence type="ECO:0000313" key="5">
    <source>
        <dbReference type="EMBL" id="OCB86124.1"/>
    </source>
</evidence>
<feature type="region of interest" description="Disordered" evidence="4">
    <location>
        <begin position="151"/>
        <end position="174"/>
    </location>
</feature>
<reference evidence="5" key="1">
    <citation type="submission" date="2016-06" db="EMBL/GenBank/DDBJ databases">
        <title>Draft Genome sequence of the fungus Inonotus baumii.</title>
        <authorList>
            <person name="Zhu H."/>
            <person name="Lin W."/>
        </authorList>
    </citation>
    <scope>NUCLEOTIDE SEQUENCE</scope>
    <source>
        <strain evidence="5">821</strain>
    </source>
</reference>